<protein>
    <submittedName>
        <fullName evidence="2">Capsid assembly protein</fullName>
    </submittedName>
</protein>
<gene>
    <name evidence="2" type="ORF">R1B41kb_p023</name>
</gene>
<evidence type="ECO:0000256" key="1">
    <source>
        <dbReference type="SAM" id="MobiDB-lite"/>
    </source>
</evidence>
<keyword evidence="3" id="KW-1185">Reference proteome</keyword>
<accession>A0A2D2W594</accession>
<proteinExistence type="predicted"/>
<dbReference type="EMBL" id="MF979559">
    <property type="protein sequence ID" value="ATS93384.1"/>
    <property type="molecule type" value="Genomic_DNA"/>
</dbReference>
<dbReference type="Pfam" id="PF05396">
    <property type="entry name" value="Phage_T7_Capsid"/>
    <property type="match status" value="1"/>
</dbReference>
<reference evidence="2 3" key="1">
    <citation type="submission" date="2017-09" db="EMBL/GenBank/DDBJ databases">
        <title>Complete genome sequence of bacteriophage (DU_RP_I) infecting Ralstonia solanacearum.</title>
        <authorList>
            <person name="Park T.-H."/>
        </authorList>
    </citation>
    <scope>NUCLEOTIDE SEQUENCE [LARGE SCALE GENOMIC DNA]</scope>
</reference>
<dbReference type="InterPro" id="IPR008768">
    <property type="entry name" value="Gp9-like"/>
</dbReference>
<name>A0A2D2W594_9CAUD</name>
<dbReference type="GO" id="GO:0019069">
    <property type="term" value="P:viral capsid assembly"/>
    <property type="evidence" value="ECO:0007669"/>
    <property type="project" value="InterPro"/>
</dbReference>
<sequence length="275" mass="29236">MSVDSVVIKQPDAPVEDQAHIDAMLAAVDAANTSTEPDTPEVPAEGRPQWLPEKFKSPEDLAKAYAELEGKLGGKKDDATPPADDKAAKSDENPDPSKATQDDASKALSEKGLSFDEFSAEFAQKGELTAESYEKLEKAGIPKAVVDQYIAGQQALAESYRKDVTSVAGGDESFAEMVTWAAANLSKEEIAAYNKAVDSGDINQAKLVVAGVYQKFDAAGRGGEPALVTGAGGKVSGDVYESLAQMQKDMASLEYKTDPAFRKKVEQKIARSNIL</sequence>
<feature type="region of interest" description="Disordered" evidence="1">
    <location>
        <begin position="31"/>
        <end position="53"/>
    </location>
</feature>
<evidence type="ECO:0000313" key="2">
    <source>
        <dbReference type="EMBL" id="ATS93384.1"/>
    </source>
</evidence>
<feature type="compositionally biased region" description="Basic and acidic residues" evidence="1">
    <location>
        <begin position="68"/>
        <end position="92"/>
    </location>
</feature>
<organism evidence="2 3">
    <name type="scientific">Ralstonia phage DU_RP_I</name>
    <dbReference type="NCBI Taxonomy" id="2041493"/>
    <lineage>
        <taxon>Viruses</taxon>
        <taxon>Duplodnaviria</taxon>
        <taxon>Heunggongvirae</taxon>
        <taxon>Uroviricota</taxon>
        <taxon>Caudoviricetes</taxon>
        <taxon>Autographivirales</taxon>
        <taxon>Gyeongsanvirus</taxon>
        <taxon>Gyeongsanvirus DURPI</taxon>
    </lineage>
</organism>
<evidence type="ECO:0000313" key="3">
    <source>
        <dbReference type="Proteomes" id="UP000240487"/>
    </source>
</evidence>
<feature type="region of interest" description="Disordered" evidence="1">
    <location>
        <begin position="68"/>
        <end position="107"/>
    </location>
</feature>
<dbReference type="Proteomes" id="UP000240487">
    <property type="component" value="Segment"/>
</dbReference>